<evidence type="ECO:0000256" key="2">
    <source>
        <dbReference type="RuleBase" id="RU000461"/>
    </source>
</evidence>
<dbReference type="PANTHER" id="PTHR46696:SF1">
    <property type="entry name" value="CYTOCHROME P450 YJIB-RELATED"/>
    <property type="match status" value="1"/>
</dbReference>
<comment type="caution">
    <text evidence="3">The sequence shown here is derived from an EMBL/GenBank/DDBJ whole genome shotgun (WGS) entry which is preliminary data.</text>
</comment>
<dbReference type="PROSITE" id="PS00086">
    <property type="entry name" value="CYTOCHROME_P450"/>
    <property type="match status" value="1"/>
</dbReference>
<dbReference type="PRINTS" id="PR00385">
    <property type="entry name" value="P450"/>
</dbReference>
<dbReference type="PRINTS" id="PR00359">
    <property type="entry name" value="BP450"/>
</dbReference>
<gene>
    <name evidence="3" type="ORF">LX15_001084</name>
</gene>
<name>A0ABT1HPF7_STRSD</name>
<keyword evidence="2" id="KW-0479">Metal-binding</keyword>
<protein>
    <recommendedName>
        <fullName evidence="5">Cytochrome P450</fullName>
    </recommendedName>
</protein>
<comment type="similarity">
    <text evidence="1 2">Belongs to the cytochrome P450 family.</text>
</comment>
<dbReference type="EMBL" id="JAMTCP010000004">
    <property type="protein sequence ID" value="MCP2257399.1"/>
    <property type="molecule type" value="Genomic_DNA"/>
</dbReference>
<dbReference type="Gene3D" id="1.10.630.10">
    <property type="entry name" value="Cytochrome P450"/>
    <property type="match status" value="1"/>
</dbReference>
<keyword evidence="2" id="KW-0349">Heme</keyword>
<accession>A0ABT1HPF7</accession>
<dbReference type="InterPro" id="IPR036396">
    <property type="entry name" value="Cyt_P450_sf"/>
</dbReference>
<organism evidence="3 4">
    <name type="scientific">Streptoalloteichus tenebrarius (strain ATCC 17920 / DSM 40477 / JCM 4838 / CBS 697.72 / NBRC 16177 / NCIMB 11028 / NRRL B-12390 / A12253. 1 / ISP 5477)</name>
    <name type="common">Streptomyces tenebrarius</name>
    <dbReference type="NCBI Taxonomy" id="1933"/>
    <lineage>
        <taxon>Bacteria</taxon>
        <taxon>Bacillati</taxon>
        <taxon>Actinomycetota</taxon>
        <taxon>Actinomycetes</taxon>
        <taxon>Pseudonocardiales</taxon>
        <taxon>Pseudonocardiaceae</taxon>
        <taxon>Streptoalloteichus</taxon>
    </lineage>
</organism>
<keyword evidence="2" id="KW-0560">Oxidoreductase</keyword>
<dbReference type="SUPFAM" id="SSF48264">
    <property type="entry name" value="Cytochrome P450"/>
    <property type="match status" value="1"/>
</dbReference>
<dbReference type="InterPro" id="IPR001128">
    <property type="entry name" value="Cyt_P450"/>
</dbReference>
<sequence length="389" mass="42615">MLLDRSIRSLFPTETASPPFEGLGASDACEPVRRRSQGRTMWLLTRHDHVAAMLRDPRFVRTQPGRYGAWSGTLDLLSGEDGNHHAFLRRLIAPALAARQVHRLAPRARSCAENLLSAIQNRESVDLYREYCLPLAMTVTSWVTGFPTHLLPDNARWTEDYLGTREWTVDDAATSRARQAALVDAAITLRRERPGPDLVSELVARCDQGELGQDDLRMLVASLHVTGHVKTAAQLGATLLVLLLGPAETRLRNRAPQVAAATVEEVLRLAPVPQNTHPRLATEDVSLGGARVRRGELVCGSIVTANQDGRHATRGQEHATEHLTFGHGRHFCPGAPLARLVLRVGVTTAMRSLAGLAHRVDRDGLAWLEGFFARGLAGLPVTRVTHGPR</sequence>
<keyword evidence="4" id="KW-1185">Reference proteome</keyword>
<evidence type="ECO:0000313" key="4">
    <source>
        <dbReference type="Proteomes" id="UP001205311"/>
    </source>
</evidence>
<keyword evidence="2" id="KW-0408">Iron</keyword>
<dbReference type="InterPro" id="IPR017972">
    <property type="entry name" value="Cyt_P450_CS"/>
</dbReference>
<dbReference type="PANTHER" id="PTHR46696">
    <property type="entry name" value="P450, PUTATIVE (EUROFUNG)-RELATED"/>
    <property type="match status" value="1"/>
</dbReference>
<keyword evidence="2" id="KW-0503">Monooxygenase</keyword>
<dbReference type="InterPro" id="IPR002397">
    <property type="entry name" value="Cyt_P450_B"/>
</dbReference>
<dbReference type="Proteomes" id="UP001205311">
    <property type="component" value="Unassembled WGS sequence"/>
</dbReference>
<evidence type="ECO:0008006" key="5">
    <source>
        <dbReference type="Google" id="ProtNLM"/>
    </source>
</evidence>
<evidence type="ECO:0000256" key="1">
    <source>
        <dbReference type="ARBA" id="ARBA00010617"/>
    </source>
</evidence>
<evidence type="ECO:0000313" key="3">
    <source>
        <dbReference type="EMBL" id="MCP2257399.1"/>
    </source>
</evidence>
<dbReference type="Pfam" id="PF00067">
    <property type="entry name" value="p450"/>
    <property type="match status" value="1"/>
</dbReference>
<reference evidence="3 4" key="1">
    <citation type="submission" date="2022-06" db="EMBL/GenBank/DDBJ databases">
        <title>Genomic Encyclopedia of Archaeal and Bacterial Type Strains, Phase II (KMG-II): from individual species to whole genera.</title>
        <authorList>
            <person name="Goeker M."/>
        </authorList>
    </citation>
    <scope>NUCLEOTIDE SEQUENCE [LARGE SCALE GENOMIC DNA]</scope>
    <source>
        <strain evidence="3 4">DSM 40477</strain>
    </source>
</reference>
<proteinExistence type="inferred from homology"/>